<evidence type="ECO:0000313" key="2">
    <source>
        <dbReference type="EMBL" id="GAH56008.1"/>
    </source>
</evidence>
<dbReference type="InterPro" id="IPR013783">
    <property type="entry name" value="Ig-like_fold"/>
</dbReference>
<gene>
    <name evidence="2" type="ORF">S03H2_34473</name>
</gene>
<proteinExistence type="predicted"/>
<comment type="caution">
    <text evidence="2">The sequence shown here is derived from an EMBL/GenBank/DDBJ whole genome shotgun (WGS) entry which is preliminary data.</text>
</comment>
<name>X1IEP5_9ZZZZ</name>
<feature type="non-terminal residue" evidence="2">
    <location>
        <position position="284"/>
    </location>
</feature>
<protein>
    <recommendedName>
        <fullName evidence="3">Ig-like domain-containing protein</fullName>
    </recommendedName>
</protein>
<sequence>VIEPSSPTENTDFTIYCPVSIDITDTLQPDCLNVYATVGDGHQCTFQEWQIATDKAKFTCSGLAAGNYTARCEVVTGTPSNCCSEDAKTKDYSSLNQPPEKPEIPPEYPRGVSWDHCSIKALSIPIFHWIYSDPENNPQKFYEIQVNNETDFSSPEFTYLARSNSPNFKPTPSQVNSWLGEWMDWGDVLYWRVRVNDQEKDSGPDPDHWSDWLEPTEFTFSAHAGSWPEFTPSPSRVSLNQVVELIDNSKCYTSPWNNEFNCQDLPITSYQWDFDYIESAFSVD</sequence>
<reference evidence="2" key="1">
    <citation type="journal article" date="2014" name="Front. Microbiol.">
        <title>High frequency of phylogenetically diverse reductive dehalogenase-homologous genes in deep subseafloor sedimentary metagenomes.</title>
        <authorList>
            <person name="Kawai M."/>
            <person name="Futagami T."/>
            <person name="Toyoda A."/>
            <person name="Takaki Y."/>
            <person name="Nishi S."/>
            <person name="Hori S."/>
            <person name="Arai W."/>
            <person name="Tsubouchi T."/>
            <person name="Morono Y."/>
            <person name="Uchiyama I."/>
            <person name="Ito T."/>
            <person name="Fujiyama A."/>
            <person name="Inagaki F."/>
            <person name="Takami H."/>
        </authorList>
    </citation>
    <scope>NUCLEOTIDE SEQUENCE</scope>
    <source>
        <strain evidence="2">Expedition CK06-06</strain>
    </source>
</reference>
<accession>X1IEP5</accession>
<feature type="non-terminal residue" evidence="2">
    <location>
        <position position="1"/>
    </location>
</feature>
<evidence type="ECO:0000256" key="1">
    <source>
        <dbReference type="SAM" id="MobiDB-lite"/>
    </source>
</evidence>
<dbReference type="AlphaFoldDB" id="X1IEP5"/>
<dbReference type="Gene3D" id="2.60.40.10">
    <property type="entry name" value="Immunoglobulins"/>
    <property type="match status" value="1"/>
</dbReference>
<organism evidence="2">
    <name type="scientific">marine sediment metagenome</name>
    <dbReference type="NCBI Taxonomy" id="412755"/>
    <lineage>
        <taxon>unclassified sequences</taxon>
        <taxon>metagenomes</taxon>
        <taxon>ecological metagenomes</taxon>
    </lineage>
</organism>
<dbReference type="EMBL" id="BARU01021039">
    <property type="protein sequence ID" value="GAH56008.1"/>
    <property type="molecule type" value="Genomic_DNA"/>
</dbReference>
<feature type="region of interest" description="Disordered" evidence="1">
    <location>
        <begin position="85"/>
        <end position="108"/>
    </location>
</feature>
<evidence type="ECO:0008006" key="3">
    <source>
        <dbReference type="Google" id="ProtNLM"/>
    </source>
</evidence>